<accession>A0A1Y3QTX3</accession>
<reference evidence="4" key="2">
    <citation type="journal article" date="2018" name="BMC Genomics">
        <title>Whole genome sequencing and function prediction of 133 gut anaerobes isolated from chicken caecum in pure cultures.</title>
        <authorList>
            <person name="Medvecky M."/>
            <person name="Cejkova D."/>
            <person name="Polansky O."/>
            <person name="Karasova D."/>
            <person name="Kubasova T."/>
            <person name="Cizek A."/>
            <person name="Rychlik I."/>
        </authorList>
    </citation>
    <scope>NUCLEOTIDE SEQUENCE</scope>
    <source>
        <strain evidence="4">An90</strain>
    </source>
</reference>
<comment type="caution">
    <text evidence="4">The sequence shown here is derived from an EMBL/GenBank/DDBJ whole genome shotgun (WGS) entry which is preliminary data.</text>
</comment>
<evidence type="ECO:0000313" key="3">
    <source>
        <dbReference type="EMBL" id="KAA2561816.1"/>
    </source>
</evidence>
<dbReference type="eggNOG" id="ENOG502ZAWY">
    <property type="taxonomic scope" value="Bacteria"/>
</dbReference>
<dbReference type="Pfam" id="PF11306">
    <property type="entry name" value="DUF3108"/>
    <property type="match status" value="1"/>
</dbReference>
<dbReference type="InterPro" id="IPR021457">
    <property type="entry name" value="DUF3108"/>
</dbReference>
<reference evidence="6 7" key="3">
    <citation type="journal article" date="2019" name="Nat. Med.">
        <title>A library of human gut bacterial isolates paired with longitudinal multiomics data enables mechanistic microbiome research.</title>
        <authorList>
            <person name="Poyet M."/>
            <person name="Groussin M."/>
            <person name="Gibbons S.M."/>
            <person name="Avila-Pacheco J."/>
            <person name="Jiang X."/>
            <person name="Kearney S.M."/>
            <person name="Perrotta A.R."/>
            <person name="Berdy B."/>
            <person name="Zhao S."/>
            <person name="Lieberman T.D."/>
            <person name="Swanson P.K."/>
            <person name="Smith M."/>
            <person name="Roesemann S."/>
            <person name="Alexander J.E."/>
            <person name="Rich S.A."/>
            <person name="Livny J."/>
            <person name="Vlamakis H."/>
            <person name="Clish C."/>
            <person name="Bullock K."/>
            <person name="Deik A."/>
            <person name="Scott J."/>
            <person name="Pierce K.A."/>
            <person name="Xavier R.J."/>
            <person name="Alm E.J."/>
        </authorList>
    </citation>
    <scope>NUCLEOTIDE SEQUENCE [LARGE SCALE GENOMIC DNA]</scope>
    <source>
        <strain evidence="3 7">BIOML-A204</strain>
        <strain evidence="2 6">BIOML-A266</strain>
    </source>
</reference>
<dbReference type="AlphaFoldDB" id="A0A1Y3QTX3"/>
<name>A0A1Y3QTX3_9BACT</name>
<reference evidence="5" key="1">
    <citation type="submission" date="2017-04" db="EMBL/GenBank/DDBJ databases">
        <title>Function of individual gut microbiota members based on whole genome sequencing of pure cultures obtained from chicken caecum.</title>
        <authorList>
            <person name="Medvecky M."/>
            <person name="Cejkova D."/>
            <person name="Polansky O."/>
            <person name="Karasova D."/>
            <person name="Kubasova T."/>
            <person name="Cizek A."/>
            <person name="Rychlik I."/>
        </authorList>
    </citation>
    <scope>NUCLEOTIDE SEQUENCE [LARGE SCALE GENOMIC DNA]</scope>
    <source>
        <strain evidence="5">An90</strain>
    </source>
</reference>
<dbReference type="EMBL" id="VVXH01000003">
    <property type="protein sequence ID" value="KAA2380027.1"/>
    <property type="molecule type" value="Genomic_DNA"/>
</dbReference>
<gene>
    <name evidence="4" type="ORF">B5G41_08795</name>
    <name evidence="3" type="ORF">F2S36_07705</name>
    <name evidence="2" type="ORF">F2Y10_04655</name>
</gene>
<keyword evidence="1" id="KW-0732">Signal</keyword>
<evidence type="ECO:0000313" key="6">
    <source>
        <dbReference type="Proteomes" id="UP000322940"/>
    </source>
</evidence>
<dbReference type="Proteomes" id="UP000195772">
    <property type="component" value="Unassembled WGS sequence"/>
</dbReference>
<dbReference type="EMBL" id="NFHB01000005">
    <property type="protein sequence ID" value="OUN03132.1"/>
    <property type="molecule type" value="Genomic_DNA"/>
</dbReference>
<sequence length="265" mass="31083">MKRLLFTILLFTAALPAAAQLYHPGEQLFYRVSYKAKMFPNTEVGAVEVKTSEVQLDDRKFYKVEGIGRTLPTYRWFFNLEDIYTVWISPETLRPVRFESDIKEGDYTFQSYYTYDWDNSQVHTRWRRRQRPFEEKTMPLTPGSMDAIALFFTMRSANAEDFKPGEPATLQMVLQDTIRHLNYRYISRETKKIRNMGRFKTLKFECQLGTSEGFSFTDGTVFTLWISDDENKIPLYIESPVRVGSINAYISGYKGLKYPMTSLIK</sequence>
<evidence type="ECO:0000256" key="1">
    <source>
        <dbReference type="SAM" id="SignalP"/>
    </source>
</evidence>
<dbReference type="EMBL" id="VVUY01000005">
    <property type="protein sequence ID" value="KAA2561816.1"/>
    <property type="molecule type" value="Genomic_DNA"/>
</dbReference>
<feature type="signal peptide" evidence="1">
    <location>
        <begin position="1"/>
        <end position="19"/>
    </location>
</feature>
<evidence type="ECO:0000313" key="2">
    <source>
        <dbReference type="EMBL" id="KAA2380027.1"/>
    </source>
</evidence>
<proteinExistence type="predicted"/>
<feature type="chain" id="PRO_5044063411" evidence="1">
    <location>
        <begin position="20"/>
        <end position="265"/>
    </location>
</feature>
<dbReference type="RefSeq" id="WP_026318444.1">
    <property type="nucleotide sequence ID" value="NZ_AP025562.1"/>
</dbReference>
<dbReference type="Proteomes" id="UP000322940">
    <property type="component" value="Unassembled WGS sequence"/>
</dbReference>
<evidence type="ECO:0000313" key="7">
    <source>
        <dbReference type="Proteomes" id="UP000323119"/>
    </source>
</evidence>
<dbReference type="OrthoDB" id="9808473at2"/>
<dbReference type="Proteomes" id="UP000323119">
    <property type="component" value="Unassembled WGS sequence"/>
</dbReference>
<evidence type="ECO:0000313" key="5">
    <source>
        <dbReference type="Proteomes" id="UP000195772"/>
    </source>
</evidence>
<evidence type="ECO:0000313" key="4">
    <source>
        <dbReference type="EMBL" id="OUN03132.1"/>
    </source>
</evidence>
<organism evidence="4 5">
    <name type="scientific">Alistipes onderdonkii</name>
    <dbReference type="NCBI Taxonomy" id="328813"/>
    <lineage>
        <taxon>Bacteria</taxon>
        <taxon>Pseudomonadati</taxon>
        <taxon>Bacteroidota</taxon>
        <taxon>Bacteroidia</taxon>
        <taxon>Bacteroidales</taxon>
        <taxon>Rikenellaceae</taxon>
        <taxon>Alistipes</taxon>
    </lineage>
</organism>
<protein>
    <submittedName>
        <fullName evidence="2">DUF3108 domain-containing protein</fullName>
    </submittedName>
</protein>